<keyword evidence="2" id="KW-1185">Reference proteome</keyword>
<gene>
    <name evidence="1" type="ordered locus">Bamb_0904</name>
</gene>
<dbReference type="Proteomes" id="UP000000662">
    <property type="component" value="Chromosome 1"/>
</dbReference>
<dbReference type="GeneID" id="93083686"/>
<dbReference type="PATRIC" id="fig|339670.21.peg.677"/>
<dbReference type="EMBL" id="CP000440">
    <property type="protein sequence ID" value="ABI86463.1"/>
    <property type="molecule type" value="Genomic_DNA"/>
</dbReference>
<proteinExistence type="predicted"/>
<evidence type="ECO:0000313" key="2">
    <source>
        <dbReference type="Proteomes" id="UP000000662"/>
    </source>
</evidence>
<reference evidence="1" key="1">
    <citation type="submission" date="2009-01" db="EMBL/GenBank/DDBJ databases">
        <title>Complete sequence of Chromosome 1 of Burkholderia cepacia AMMD.</title>
        <authorList>
            <consortium name="US DOE Joint Genome Institute"/>
            <person name="Copeland A."/>
            <person name="Lucas S."/>
            <person name="Lapidus A."/>
            <person name="Barry K."/>
            <person name="Detter J.C."/>
            <person name="Glavina del Rio T."/>
            <person name="Hammon N."/>
            <person name="Israni S."/>
            <person name="Pitluck S."/>
            <person name="Bruce D."/>
            <person name="Chain P."/>
            <person name="Malfatti S."/>
            <person name="Shin M."/>
            <person name="Vergez L."/>
            <person name="Schmutz J."/>
            <person name="Larimer F."/>
            <person name="Land M."/>
            <person name="Hauser L."/>
            <person name="Kyrpides N."/>
            <person name="Kim E."/>
            <person name="Parke J."/>
            <person name="Coenye T."/>
            <person name="Konstantinidis K."/>
            <person name="Ramette A."/>
            <person name="Tiedje J."/>
            <person name="Richardson P."/>
        </authorList>
    </citation>
    <scope>NUCLEOTIDE SEQUENCE [LARGE SCALE GENOMIC DNA]</scope>
    <source>
        <strain evidence="1">AMMD</strain>
    </source>
</reference>
<sequence>MTERSEKPKAPRGSMFRADVSDNTDEAAEESIQPPAYWSKGALLNVRNRGDAYVVTLYPEEFDERRPERALHFTNLGLCQGFVSRWYSRESHDPRAR</sequence>
<protein>
    <submittedName>
        <fullName evidence="1">Uncharacterized protein</fullName>
    </submittedName>
</protein>
<name>Q0BHB0_BURCM</name>
<evidence type="ECO:0000313" key="1">
    <source>
        <dbReference type="EMBL" id="ABI86463.1"/>
    </source>
</evidence>
<dbReference type="RefSeq" id="WP_011656263.1">
    <property type="nucleotide sequence ID" value="NC_008390.1"/>
</dbReference>
<accession>Q0BHB0</accession>
<dbReference type="AlphaFoldDB" id="Q0BHB0"/>
<dbReference type="KEGG" id="bam:Bamb_0904"/>
<organism evidence="1 2">
    <name type="scientific">Burkholderia ambifaria (strain ATCC BAA-244 / DSM 16087 / CCUG 44356 / LMG 19182 / AMMD)</name>
    <name type="common">Burkholderia cepacia (strain AMMD)</name>
    <dbReference type="NCBI Taxonomy" id="339670"/>
    <lineage>
        <taxon>Bacteria</taxon>
        <taxon>Pseudomonadati</taxon>
        <taxon>Pseudomonadota</taxon>
        <taxon>Betaproteobacteria</taxon>
        <taxon>Burkholderiales</taxon>
        <taxon>Burkholderiaceae</taxon>
        <taxon>Burkholderia</taxon>
        <taxon>Burkholderia cepacia complex</taxon>
    </lineage>
</organism>